<keyword evidence="4" id="KW-0808">Transferase</keyword>
<feature type="compositionally biased region" description="Polar residues" evidence="1">
    <location>
        <begin position="59"/>
        <end position="70"/>
    </location>
</feature>
<keyword evidence="4" id="KW-0489">Methyltransferase</keyword>
<keyword evidence="2" id="KW-1133">Transmembrane helix</keyword>
<evidence type="ECO:0000313" key="5">
    <source>
        <dbReference type="Proteomes" id="UP000036987"/>
    </source>
</evidence>
<feature type="compositionally biased region" description="Acidic residues" evidence="1">
    <location>
        <begin position="44"/>
        <end position="53"/>
    </location>
</feature>
<evidence type="ECO:0000256" key="1">
    <source>
        <dbReference type="SAM" id="MobiDB-lite"/>
    </source>
</evidence>
<feature type="transmembrane region" description="Helical" evidence="2">
    <location>
        <begin position="77"/>
        <end position="98"/>
    </location>
</feature>
<keyword evidence="2" id="KW-0472">Membrane</keyword>
<evidence type="ECO:0000256" key="2">
    <source>
        <dbReference type="SAM" id="Phobius"/>
    </source>
</evidence>
<dbReference type="OrthoDB" id="776916at2759"/>
<reference evidence="5" key="1">
    <citation type="journal article" date="2016" name="Nature">
        <title>The genome of the seagrass Zostera marina reveals angiosperm adaptation to the sea.</title>
        <authorList>
            <person name="Olsen J.L."/>
            <person name="Rouze P."/>
            <person name="Verhelst B."/>
            <person name="Lin Y.-C."/>
            <person name="Bayer T."/>
            <person name="Collen J."/>
            <person name="Dattolo E."/>
            <person name="De Paoli E."/>
            <person name="Dittami S."/>
            <person name="Maumus F."/>
            <person name="Michel G."/>
            <person name="Kersting A."/>
            <person name="Lauritano C."/>
            <person name="Lohaus R."/>
            <person name="Toepel M."/>
            <person name="Tonon T."/>
            <person name="Vanneste K."/>
            <person name="Amirebrahimi M."/>
            <person name="Brakel J."/>
            <person name="Bostroem C."/>
            <person name="Chovatia M."/>
            <person name="Grimwood J."/>
            <person name="Jenkins J.W."/>
            <person name="Jueterbock A."/>
            <person name="Mraz A."/>
            <person name="Stam W.T."/>
            <person name="Tice H."/>
            <person name="Bornberg-Bauer E."/>
            <person name="Green P.J."/>
            <person name="Pearson G.A."/>
            <person name="Procaccini G."/>
            <person name="Duarte C.M."/>
            <person name="Schmutz J."/>
            <person name="Reusch T.B.H."/>
            <person name="Van de Peer Y."/>
        </authorList>
    </citation>
    <scope>NUCLEOTIDE SEQUENCE [LARGE SCALE GENOMIC DNA]</scope>
    <source>
        <strain evidence="5">cv. Finnish</strain>
    </source>
</reference>
<feature type="region of interest" description="Disordered" evidence="1">
    <location>
        <begin position="30"/>
        <end position="70"/>
    </location>
</feature>
<name>A0A0K9NXY4_ZOSMR</name>
<protein>
    <submittedName>
        <fullName evidence="4">Methyltransferase-related protein</fullName>
    </submittedName>
</protein>
<dbReference type="PANTHER" id="PTHR34132">
    <property type="entry name" value="EMB|CAB87627.1-RELATED"/>
    <property type="match status" value="1"/>
</dbReference>
<dbReference type="GO" id="GO:0032259">
    <property type="term" value="P:methylation"/>
    <property type="evidence" value="ECO:0007669"/>
    <property type="project" value="UniProtKB-KW"/>
</dbReference>
<evidence type="ECO:0000313" key="4">
    <source>
        <dbReference type="EMBL" id="KMZ60902.1"/>
    </source>
</evidence>
<dbReference type="GO" id="GO:0008168">
    <property type="term" value="F:methyltransferase activity"/>
    <property type="evidence" value="ECO:0007669"/>
    <property type="project" value="UniProtKB-KW"/>
</dbReference>
<evidence type="ECO:0000256" key="3">
    <source>
        <dbReference type="SAM" id="SignalP"/>
    </source>
</evidence>
<feature type="chain" id="PRO_5005527418" evidence="3">
    <location>
        <begin position="17"/>
        <end position="123"/>
    </location>
</feature>
<comment type="caution">
    <text evidence="4">The sequence shown here is derived from an EMBL/GenBank/DDBJ whole genome shotgun (WGS) entry which is preliminary data.</text>
</comment>
<dbReference type="OMA" id="YLWRIVM"/>
<sequence>MCPLRILLIFISATLAGFFLLRNIGVDNNLEEAGEQQQPKRTEEEEEEEEEEEKEKGKPNSNHTQSLESTSTYKKRFLSFIILAFWTMVDMASGRYLWRNLISSDIKTAAVSATTLPHPKKLQ</sequence>
<feature type="signal peptide" evidence="3">
    <location>
        <begin position="1"/>
        <end position="16"/>
    </location>
</feature>
<organism evidence="4 5">
    <name type="scientific">Zostera marina</name>
    <name type="common">Eelgrass</name>
    <dbReference type="NCBI Taxonomy" id="29655"/>
    <lineage>
        <taxon>Eukaryota</taxon>
        <taxon>Viridiplantae</taxon>
        <taxon>Streptophyta</taxon>
        <taxon>Embryophyta</taxon>
        <taxon>Tracheophyta</taxon>
        <taxon>Spermatophyta</taxon>
        <taxon>Magnoliopsida</taxon>
        <taxon>Liliopsida</taxon>
        <taxon>Zosteraceae</taxon>
        <taxon>Zostera</taxon>
    </lineage>
</organism>
<dbReference type="Proteomes" id="UP000036987">
    <property type="component" value="Unassembled WGS sequence"/>
</dbReference>
<proteinExistence type="predicted"/>
<dbReference type="PANTHER" id="PTHR34132:SF4">
    <property type="entry name" value="EXPRESSED PROTEIN"/>
    <property type="match status" value="1"/>
</dbReference>
<feature type="transmembrane region" description="Helical" evidence="2">
    <location>
        <begin position="7"/>
        <end position="25"/>
    </location>
</feature>
<keyword evidence="5" id="KW-1185">Reference proteome</keyword>
<accession>A0A0K9NXY4</accession>
<dbReference type="AlphaFoldDB" id="A0A0K9NXY4"/>
<gene>
    <name evidence="4" type="ORF">ZOSMA_56G01330</name>
</gene>
<dbReference type="EMBL" id="LFYR01001565">
    <property type="protein sequence ID" value="KMZ60902.1"/>
    <property type="molecule type" value="Genomic_DNA"/>
</dbReference>
<keyword evidence="3" id="KW-0732">Signal</keyword>
<keyword evidence="2" id="KW-0812">Transmembrane</keyword>